<proteinExistence type="predicted"/>
<dbReference type="PANTHER" id="PTHR33737:SF2">
    <property type="entry name" value="OS12G0102700 PROTEIN"/>
    <property type="match status" value="1"/>
</dbReference>
<feature type="region of interest" description="Disordered" evidence="1">
    <location>
        <begin position="723"/>
        <end position="769"/>
    </location>
</feature>
<gene>
    <name evidence="2" type="ORF">ZIOFF_065847</name>
</gene>
<dbReference type="Proteomes" id="UP000734854">
    <property type="component" value="Unassembled WGS sequence"/>
</dbReference>
<keyword evidence="3" id="KW-1185">Reference proteome</keyword>
<name>A0A8J5EXS3_ZINOF</name>
<evidence type="ECO:0000256" key="1">
    <source>
        <dbReference type="SAM" id="MobiDB-lite"/>
    </source>
</evidence>
<organism evidence="2 3">
    <name type="scientific">Zingiber officinale</name>
    <name type="common">Ginger</name>
    <name type="synonym">Amomum zingiber</name>
    <dbReference type="NCBI Taxonomy" id="94328"/>
    <lineage>
        <taxon>Eukaryota</taxon>
        <taxon>Viridiplantae</taxon>
        <taxon>Streptophyta</taxon>
        <taxon>Embryophyta</taxon>
        <taxon>Tracheophyta</taxon>
        <taxon>Spermatophyta</taxon>
        <taxon>Magnoliopsida</taxon>
        <taxon>Liliopsida</taxon>
        <taxon>Zingiberales</taxon>
        <taxon>Zingiberaceae</taxon>
        <taxon>Zingiber</taxon>
    </lineage>
</organism>
<protein>
    <submittedName>
        <fullName evidence="2">Uncharacterized protein</fullName>
    </submittedName>
</protein>
<evidence type="ECO:0000313" key="2">
    <source>
        <dbReference type="EMBL" id="KAG6476602.1"/>
    </source>
</evidence>
<evidence type="ECO:0000313" key="3">
    <source>
        <dbReference type="Proteomes" id="UP000734854"/>
    </source>
</evidence>
<dbReference type="AlphaFoldDB" id="A0A8J5EXS3"/>
<dbReference type="PANTHER" id="PTHR33737">
    <property type="entry name" value="OS05G0121800 PROTEIN"/>
    <property type="match status" value="1"/>
</dbReference>
<dbReference type="EMBL" id="JACMSC010000018">
    <property type="protein sequence ID" value="KAG6476602.1"/>
    <property type="molecule type" value="Genomic_DNA"/>
</dbReference>
<comment type="caution">
    <text evidence="2">The sequence shown here is derived from an EMBL/GenBank/DDBJ whole genome shotgun (WGS) entry which is preliminary data.</text>
</comment>
<dbReference type="GO" id="GO:0008017">
    <property type="term" value="F:microtubule binding"/>
    <property type="evidence" value="ECO:0007669"/>
    <property type="project" value="InterPro"/>
</dbReference>
<reference evidence="2 3" key="1">
    <citation type="submission" date="2020-08" db="EMBL/GenBank/DDBJ databases">
        <title>Plant Genome Project.</title>
        <authorList>
            <person name="Zhang R.-G."/>
        </authorList>
    </citation>
    <scope>NUCLEOTIDE SEQUENCE [LARGE SCALE GENOMIC DNA]</scope>
    <source>
        <tissue evidence="2">Rhizome</tissue>
    </source>
</reference>
<dbReference type="InterPro" id="IPR045882">
    <property type="entry name" value="GPT1/2"/>
</dbReference>
<sequence>MGSLLNPPDLPFTAAEEDVVSSLPPPVANPSSSSDARLVDYKIDLNHCCQSPNPLEKESLPTIEEDGLDMSTFSKLGTTQKKSKMANGVNLRKSLAWNSAFFTEEGVLNPLELSVLGGSSLRSKEKILSLVNGQISPLLGLHERSPAVGHQKSYGKMVALSASKDNKNFKEENLLSKLNASIPEEQQEGEGIKYSSKNIGRVASRLATPSSYPLPLSYKKRTANTNAANRTSKIPKFMPAKSHTASIPRDTRDAIPCVRNLKSNTSATAVDMEHTLQKRCFQSNIRNQSACPQSMKPSAIYLSRPLVPLIDKGTTENLSVPKVVKRTSTSSITVNGSSSLPKKVHGDAIAHAKPSGLRMPSPSLGFFQQGKLPPTGIQSQRTVHLCRPTIPLGKTIGVTPAGESKASLASTREKTINGPVAPKYFARTTTSTKMENSYKPSSLSAFNGNVAHPSSGENASTIQLGIDKEVPYASNSMLQIGDKACSLGELNETWIDERPSSEDNSAKQSPPSYRGFATDAISGQDEQATGNLQVNPDAEFVLSDLVDDFSSLPAAKSSLSLSKHGVDSSIAFSSLEEDCSLTVEAGTEDENNSYLRSSTEHNSDTDFISNSEIVNPPSEKPGISAKTVNYGTNYSPVRLTSVLEDSLTSPSANCQIKDHTLECVNEDHINSKEEESLLQDGSENEQKEKVKQDIHRLKLNAVPFSEEWLAAIETFGEDILELKTGPVQNSPTDKTLPEPGPWSPMKRKAQDVGPFDCTKHSTKLSEPTS</sequence>
<accession>A0A8J5EXS3</accession>
<feature type="region of interest" description="Disordered" evidence="1">
    <location>
        <begin position="585"/>
        <end position="622"/>
    </location>
</feature>